<protein>
    <submittedName>
        <fullName evidence="2">Uncharacterized protein</fullName>
    </submittedName>
</protein>
<dbReference type="PATRIC" id="fig|1305737.6.peg.1474"/>
<feature type="signal peptide" evidence="1">
    <location>
        <begin position="1"/>
        <end position="25"/>
    </location>
</feature>
<proteinExistence type="predicted"/>
<feature type="chain" id="PRO_5006147942" evidence="1">
    <location>
        <begin position="26"/>
        <end position="69"/>
    </location>
</feature>
<dbReference type="EMBL" id="LJXT01000017">
    <property type="protein sequence ID" value="KPQ18975.1"/>
    <property type="molecule type" value="Genomic_DNA"/>
</dbReference>
<keyword evidence="1" id="KW-0732">Signal</keyword>
<gene>
    <name evidence="2" type="ORF">HLUCCX10_04130</name>
</gene>
<organism evidence="2 3">
    <name type="scientific">Algoriphagus marincola HL-49</name>
    <dbReference type="NCBI Taxonomy" id="1305737"/>
    <lineage>
        <taxon>Bacteria</taxon>
        <taxon>Pseudomonadati</taxon>
        <taxon>Bacteroidota</taxon>
        <taxon>Cytophagia</taxon>
        <taxon>Cytophagales</taxon>
        <taxon>Cyclobacteriaceae</taxon>
        <taxon>Algoriphagus</taxon>
    </lineage>
</organism>
<evidence type="ECO:0000313" key="3">
    <source>
        <dbReference type="Proteomes" id="UP000050421"/>
    </source>
</evidence>
<dbReference type="STRING" id="1305737.GCA_000526355_03562"/>
<evidence type="ECO:0000313" key="2">
    <source>
        <dbReference type="EMBL" id="KPQ18975.1"/>
    </source>
</evidence>
<reference evidence="2 3" key="1">
    <citation type="submission" date="2015-09" db="EMBL/GenBank/DDBJ databases">
        <title>Identification and resolution of microdiversity through metagenomic sequencing of parallel consortia.</title>
        <authorList>
            <person name="Nelson W.C."/>
            <person name="Romine M.F."/>
            <person name="Lindemann S.R."/>
        </authorList>
    </citation>
    <scope>NUCLEOTIDE SEQUENCE [LARGE SCALE GENOMIC DNA]</scope>
    <source>
        <strain evidence="2">HL-49</strain>
    </source>
</reference>
<dbReference type="AlphaFoldDB" id="A0A0P8AJX2"/>
<evidence type="ECO:0000256" key="1">
    <source>
        <dbReference type="SAM" id="SignalP"/>
    </source>
</evidence>
<comment type="caution">
    <text evidence="2">The sequence shown here is derived from an EMBL/GenBank/DDBJ whole genome shotgun (WGS) entry which is preliminary data.</text>
</comment>
<dbReference type="OrthoDB" id="827020at2"/>
<name>A0A0P8AJX2_9BACT</name>
<sequence>MKKSLIGLFCSAALFSIPFIPQSNADEWPTKACRLTVVSDEEANMECVGNGMVCSSVFDCFGIFKPGMG</sequence>
<accession>A0A0P8AJX2</accession>
<dbReference type="Proteomes" id="UP000050421">
    <property type="component" value="Unassembled WGS sequence"/>
</dbReference>